<protein>
    <recommendedName>
        <fullName evidence="10">DNA mismatch repair proteins mutS family domain-containing protein</fullName>
    </recommendedName>
</protein>
<evidence type="ECO:0000256" key="7">
    <source>
        <dbReference type="ARBA" id="ARBA00023204"/>
    </source>
</evidence>
<accession>A0A1B7T8V4</accession>
<dbReference type="Gene3D" id="3.40.50.300">
    <property type="entry name" value="P-loop containing nucleotide triphosphate hydrolases"/>
    <property type="match status" value="1"/>
</dbReference>
<dbReference type="InterPro" id="IPR027417">
    <property type="entry name" value="P-loop_NTPase"/>
</dbReference>
<evidence type="ECO:0000256" key="2">
    <source>
        <dbReference type="ARBA" id="ARBA00006271"/>
    </source>
</evidence>
<dbReference type="GO" id="GO:0032301">
    <property type="term" value="C:MutSalpha complex"/>
    <property type="evidence" value="ECO:0007669"/>
    <property type="project" value="TreeGrafter"/>
</dbReference>
<keyword evidence="5" id="KW-0067">ATP-binding</keyword>
<evidence type="ECO:0000313" key="12">
    <source>
        <dbReference type="Proteomes" id="UP000092321"/>
    </source>
</evidence>
<dbReference type="OrthoDB" id="295033at2759"/>
<dbReference type="SUPFAM" id="SSF52540">
    <property type="entry name" value="P-loop containing nucleoside triphosphate hydrolases"/>
    <property type="match status" value="1"/>
</dbReference>
<sequence>MALGERNKFTLLQFKNDLNGMRTESINQNNKINDLQIEINKNHDLLHNKKIKIGRLYNKMKIMKQQLQNFQVTRRYYNDYISAYTQLVATLATHSFESKDRNNDHELLYFKDSQSLQAMLNHLNLQYCNNKFFKNKKNVDDQREINNVYFNEIETTKVIKPEDTENPSITKVFKICDSQKDYFIAMNSFCDLVCQLIYKTTSIIKTKGDSQRYVTVSMKNFQTLVKILLNLGFKIEIYDFDWKLSVSCTVGTVHLLEEKYGLGADEELVHFGKSSSLAAEEVNVVVMSLKIESGANDNESLGTFTIGCSFIDYTADVLGYTQFDEVIFFNNLETLLVQLGVKELIVPDNLLQQIKNDNFIKVVEKCNCLLTPLTKNCFTFNEYETQGLKECILEEDQDTLLKLNSHAHSELILSTFQALLQYMKLENDSTSQYKKYALLEYSLNQYMKIDQATTNSLNMFPEDNIEEMFGNDSSAVISSLQQLLNKTITLQGSRLLKTWLKQPLLDEDKIQERLDIVEFFVENLETRIQLRENLLPRLNDLFKIFKKLTRYNNTEISLAQIDPVMEDILKIYNYVNIMPEILFLLNDAIIEEEEEEDDEKMDDESNKSNSKDLIFTKFVKPLTQLMNSLNNLLDLVNATIDVAHFDTNNEVKFLMADEESELKTLQDKIDSLKDKISKIHVDVGKTLNVDLDKKLKLETQHPVYGYCLRLSRNEGKILRNYSKKEFIELSTLKAGIYFTTPELQKINTDVTKLEINLKENQVLIITEILKVVKTYYTPLMRLQHLLGQLDLLTTFSVVSIEQPPIPYTKPILSKNKTTKIWKARHPLLEMNEHARVIPNDISFNSESKCKILTGPNMGGKSTYLRTIATCQLLTQIGCFIPAEANSEINIVDGIFSRIGSGDCQYLGLSTFMVEMLQISSILKTATENSLVLVDELGRGTSTYDGFAIASGILNKLKQIGSECIFATHFHELSDTDPEIENLKMLAHSNDTKEENSNNKKREITLLYKVGKGKSGESFGINVLEYVGFSPKIIKIAKRKLQELEDEEAEKNEEEVEEGSRNKKFKRLSKEDVLSVLRRWKRELNGKELTEELAQELLQKETEKLQN</sequence>
<dbReference type="Pfam" id="PF05188">
    <property type="entry name" value="MutS_II"/>
    <property type="match status" value="1"/>
</dbReference>
<evidence type="ECO:0000259" key="10">
    <source>
        <dbReference type="PROSITE" id="PS00486"/>
    </source>
</evidence>
<keyword evidence="8" id="KW-0539">Nucleus</keyword>
<keyword evidence="4" id="KW-0227">DNA damage</keyword>
<dbReference type="Gene3D" id="3.40.1170.10">
    <property type="entry name" value="DNA repair protein MutS, domain I"/>
    <property type="match status" value="1"/>
</dbReference>
<evidence type="ECO:0000256" key="6">
    <source>
        <dbReference type="ARBA" id="ARBA00023125"/>
    </source>
</evidence>
<dbReference type="Pfam" id="PF00488">
    <property type="entry name" value="MutS_V"/>
    <property type="match status" value="1"/>
</dbReference>
<keyword evidence="6" id="KW-0238">DNA-binding</keyword>
<feature type="coiled-coil region" evidence="9">
    <location>
        <begin position="648"/>
        <end position="682"/>
    </location>
</feature>
<dbReference type="AlphaFoldDB" id="A0A1B7T8V4"/>
<dbReference type="InterPro" id="IPR016151">
    <property type="entry name" value="DNA_mismatch_repair_MutS_N"/>
</dbReference>
<gene>
    <name evidence="11" type="ORF">HANVADRAFT_8201</name>
</gene>
<dbReference type="GO" id="GO:0006312">
    <property type="term" value="P:mitotic recombination"/>
    <property type="evidence" value="ECO:0007669"/>
    <property type="project" value="TreeGrafter"/>
</dbReference>
<dbReference type="InterPro" id="IPR036678">
    <property type="entry name" value="MutS_con_dom_sf"/>
</dbReference>
<dbReference type="SMART" id="SM00533">
    <property type="entry name" value="MUTSd"/>
    <property type="match status" value="1"/>
</dbReference>
<evidence type="ECO:0000256" key="8">
    <source>
        <dbReference type="ARBA" id="ARBA00023242"/>
    </source>
</evidence>
<dbReference type="PIRSF" id="PIRSF005813">
    <property type="entry name" value="MSH2"/>
    <property type="match status" value="1"/>
</dbReference>
<dbReference type="SUPFAM" id="SSF53150">
    <property type="entry name" value="DNA repair protein MutS, domain II"/>
    <property type="match status" value="1"/>
</dbReference>
<dbReference type="PANTHER" id="PTHR11361">
    <property type="entry name" value="DNA MISMATCH REPAIR PROTEIN MUTS FAMILY MEMBER"/>
    <property type="match status" value="1"/>
</dbReference>
<dbReference type="InterPro" id="IPR007861">
    <property type="entry name" value="DNA_mismatch_repair_MutS_clamp"/>
</dbReference>
<comment type="subcellular location">
    <subcellularLocation>
        <location evidence="1">Nucleus</location>
    </subcellularLocation>
</comment>
<dbReference type="GO" id="GO:0140664">
    <property type="term" value="F:ATP-dependent DNA damage sensor activity"/>
    <property type="evidence" value="ECO:0007669"/>
    <property type="project" value="InterPro"/>
</dbReference>
<keyword evidence="7" id="KW-0234">DNA repair</keyword>
<dbReference type="InterPro" id="IPR036187">
    <property type="entry name" value="DNA_mismatch_repair_MutS_sf"/>
</dbReference>
<dbReference type="Proteomes" id="UP000092321">
    <property type="component" value="Unassembled WGS sequence"/>
</dbReference>
<dbReference type="EMBL" id="LXPE01000209">
    <property type="protein sequence ID" value="OBA25169.1"/>
    <property type="molecule type" value="Genomic_DNA"/>
</dbReference>
<dbReference type="Pfam" id="PF05190">
    <property type="entry name" value="MutS_IV"/>
    <property type="match status" value="1"/>
</dbReference>
<evidence type="ECO:0000256" key="5">
    <source>
        <dbReference type="ARBA" id="ARBA00022840"/>
    </source>
</evidence>
<evidence type="ECO:0000256" key="9">
    <source>
        <dbReference type="SAM" id="Coils"/>
    </source>
</evidence>
<comment type="similarity">
    <text evidence="2">Belongs to the DNA mismatch repair MutS family.</text>
</comment>
<comment type="caution">
    <text evidence="11">The sequence shown here is derived from an EMBL/GenBank/DDBJ whole genome shotgun (WGS) entry which is preliminary data.</text>
</comment>
<dbReference type="SUPFAM" id="SSF48334">
    <property type="entry name" value="DNA repair protein MutS, domain III"/>
    <property type="match status" value="1"/>
</dbReference>
<keyword evidence="12" id="KW-1185">Reference proteome</keyword>
<evidence type="ECO:0000256" key="4">
    <source>
        <dbReference type="ARBA" id="ARBA00022763"/>
    </source>
</evidence>
<evidence type="ECO:0000256" key="3">
    <source>
        <dbReference type="ARBA" id="ARBA00022741"/>
    </source>
</evidence>
<dbReference type="GO" id="GO:0005524">
    <property type="term" value="F:ATP binding"/>
    <property type="evidence" value="ECO:0007669"/>
    <property type="project" value="UniProtKB-KW"/>
</dbReference>
<name>A0A1B7T8V4_9ASCO</name>
<evidence type="ECO:0000313" key="11">
    <source>
        <dbReference type="EMBL" id="OBA25169.1"/>
    </source>
</evidence>
<keyword evidence="3" id="KW-0547">Nucleotide-binding</keyword>
<dbReference type="SMART" id="SM00534">
    <property type="entry name" value="MUTSac"/>
    <property type="match status" value="1"/>
</dbReference>
<dbReference type="InterPro" id="IPR045076">
    <property type="entry name" value="MutS"/>
</dbReference>
<organism evidence="11 12">
    <name type="scientific">Hanseniaspora valbyensis NRRL Y-1626</name>
    <dbReference type="NCBI Taxonomy" id="766949"/>
    <lineage>
        <taxon>Eukaryota</taxon>
        <taxon>Fungi</taxon>
        <taxon>Dikarya</taxon>
        <taxon>Ascomycota</taxon>
        <taxon>Saccharomycotina</taxon>
        <taxon>Saccharomycetes</taxon>
        <taxon>Saccharomycodales</taxon>
        <taxon>Saccharomycodaceae</taxon>
        <taxon>Hanseniaspora</taxon>
    </lineage>
</organism>
<dbReference type="GO" id="GO:0006298">
    <property type="term" value="P:mismatch repair"/>
    <property type="evidence" value="ECO:0007669"/>
    <property type="project" value="InterPro"/>
</dbReference>
<dbReference type="Pfam" id="PF05192">
    <property type="entry name" value="MutS_III"/>
    <property type="match status" value="1"/>
</dbReference>
<keyword evidence="9" id="KW-0175">Coiled coil</keyword>
<dbReference type="Gene3D" id="3.30.420.110">
    <property type="entry name" value="MutS, connector domain"/>
    <property type="match status" value="1"/>
</dbReference>
<feature type="domain" description="DNA mismatch repair proteins mutS family" evidence="10">
    <location>
        <begin position="929"/>
        <end position="945"/>
    </location>
</feature>
<dbReference type="InterPro" id="IPR000432">
    <property type="entry name" value="DNA_mismatch_repair_MutS_C"/>
</dbReference>
<dbReference type="GO" id="GO:0030983">
    <property type="term" value="F:mismatched DNA binding"/>
    <property type="evidence" value="ECO:0007669"/>
    <property type="project" value="InterPro"/>
</dbReference>
<dbReference type="InterPro" id="IPR011184">
    <property type="entry name" value="DNA_mismatch_repair_Msh2"/>
</dbReference>
<proteinExistence type="inferred from homology"/>
<dbReference type="InterPro" id="IPR007860">
    <property type="entry name" value="DNA_mmatch_repair_MutS_con_dom"/>
</dbReference>
<evidence type="ECO:0000256" key="1">
    <source>
        <dbReference type="ARBA" id="ARBA00004123"/>
    </source>
</evidence>
<reference evidence="12" key="1">
    <citation type="journal article" date="2016" name="Proc. Natl. Acad. Sci. U.S.A.">
        <title>Comparative genomics of biotechnologically important yeasts.</title>
        <authorList>
            <person name="Riley R."/>
            <person name="Haridas S."/>
            <person name="Wolfe K.H."/>
            <person name="Lopes M.R."/>
            <person name="Hittinger C.T."/>
            <person name="Goeker M."/>
            <person name="Salamov A.A."/>
            <person name="Wisecaver J.H."/>
            <person name="Long T.M."/>
            <person name="Calvey C.H."/>
            <person name="Aerts A.L."/>
            <person name="Barry K.W."/>
            <person name="Choi C."/>
            <person name="Clum A."/>
            <person name="Coughlan A.Y."/>
            <person name="Deshpande S."/>
            <person name="Douglass A.P."/>
            <person name="Hanson S.J."/>
            <person name="Klenk H.-P."/>
            <person name="LaButti K.M."/>
            <person name="Lapidus A."/>
            <person name="Lindquist E.A."/>
            <person name="Lipzen A.M."/>
            <person name="Meier-Kolthoff J.P."/>
            <person name="Ohm R.A."/>
            <person name="Otillar R.P."/>
            <person name="Pangilinan J.L."/>
            <person name="Peng Y."/>
            <person name="Rokas A."/>
            <person name="Rosa C.A."/>
            <person name="Scheuner C."/>
            <person name="Sibirny A.A."/>
            <person name="Slot J.C."/>
            <person name="Stielow J.B."/>
            <person name="Sun H."/>
            <person name="Kurtzman C.P."/>
            <person name="Blackwell M."/>
            <person name="Grigoriev I.V."/>
            <person name="Jeffries T.W."/>
        </authorList>
    </citation>
    <scope>NUCLEOTIDE SEQUENCE [LARGE SCALE GENOMIC DNA]</scope>
    <source>
        <strain evidence="12">NRRL Y-1626</strain>
    </source>
</reference>
<dbReference type="Gene3D" id="1.10.1420.10">
    <property type="match status" value="2"/>
</dbReference>
<dbReference type="PANTHER" id="PTHR11361:SF35">
    <property type="entry name" value="DNA MISMATCH REPAIR PROTEIN MSH2"/>
    <property type="match status" value="1"/>
</dbReference>
<dbReference type="PROSITE" id="PS00486">
    <property type="entry name" value="DNA_MISMATCH_REPAIR_2"/>
    <property type="match status" value="1"/>
</dbReference>
<dbReference type="InterPro" id="IPR007696">
    <property type="entry name" value="DNA_mismatch_repair_MutS_core"/>
</dbReference>